<dbReference type="PROSITE" id="PS50931">
    <property type="entry name" value="HTH_LYSR"/>
    <property type="match status" value="1"/>
</dbReference>
<proteinExistence type="inferred from homology"/>
<dbReference type="Proteomes" id="UP001370348">
    <property type="component" value="Chromosome"/>
</dbReference>
<protein>
    <submittedName>
        <fullName evidence="6">LysR family transcriptional regulator</fullName>
    </submittedName>
</protein>
<keyword evidence="4" id="KW-0804">Transcription</keyword>
<evidence type="ECO:0000256" key="3">
    <source>
        <dbReference type="ARBA" id="ARBA00023125"/>
    </source>
</evidence>
<dbReference type="Pfam" id="PF03466">
    <property type="entry name" value="LysR_substrate"/>
    <property type="match status" value="1"/>
</dbReference>
<dbReference type="EMBL" id="CP089984">
    <property type="protein sequence ID" value="WXB18504.1"/>
    <property type="molecule type" value="Genomic_DNA"/>
</dbReference>
<reference evidence="6 7" key="1">
    <citation type="submission" date="2021-12" db="EMBL/GenBank/DDBJ databases">
        <title>Discovery of the Pendulisporaceae a myxobacterial family with distinct sporulation behavior and unique specialized metabolism.</title>
        <authorList>
            <person name="Garcia R."/>
            <person name="Popoff A."/>
            <person name="Bader C.D."/>
            <person name="Loehr J."/>
            <person name="Walesch S."/>
            <person name="Walt C."/>
            <person name="Boldt J."/>
            <person name="Bunk B."/>
            <person name="Haeckl F.J.F.P.J."/>
            <person name="Gunesch A.P."/>
            <person name="Birkelbach J."/>
            <person name="Nuebel U."/>
            <person name="Pietschmann T."/>
            <person name="Bach T."/>
            <person name="Mueller R."/>
        </authorList>
    </citation>
    <scope>NUCLEOTIDE SEQUENCE [LARGE SCALE GENOMIC DNA]</scope>
    <source>
        <strain evidence="6 7">MSr11954</strain>
    </source>
</reference>
<dbReference type="InterPro" id="IPR000847">
    <property type="entry name" value="LysR_HTH_N"/>
</dbReference>
<dbReference type="SUPFAM" id="SSF46785">
    <property type="entry name" value="Winged helix' DNA-binding domain"/>
    <property type="match status" value="1"/>
</dbReference>
<dbReference type="PANTHER" id="PTHR30126">
    <property type="entry name" value="HTH-TYPE TRANSCRIPTIONAL REGULATOR"/>
    <property type="match status" value="1"/>
</dbReference>
<gene>
    <name evidence="6" type="ORF">LZC94_14840</name>
</gene>
<dbReference type="SUPFAM" id="SSF53850">
    <property type="entry name" value="Periplasmic binding protein-like II"/>
    <property type="match status" value="1"/>
</dbReference>
<evidence type="ECO:0000256" key="1">
    <source>
        <dbReference type="ARBA" id="ARBA00009437"/>
    </source>
</evidence>
<name>A0ABZ2M7M2_9BACT</name>
<organism evidence="6 7">
    <name type="scientific">Pendulispora albinea</name>
    <dbReference type="NCBI Taxonomy" id="2741071"/>
    <lineage>
        <taxon>Bacteria</taxon>
        <taxon>Pseudomonadati</taxon>
        <taxon>Myxococcota</taxon>
        <taxon>Myxococcia</taxon>
        <taxon>Myxococcales</taxon>
        <taxon>Sorangiineae</taxon>
        <taxon>Pendulisporaceae</taxon>
        <taxon>Pendulispora</taxon>
    </lineage>
</organism>
<evidence type="ECO:0000256" key="2">
    <source>
        <dbReference type="ARBA" id="ARBA00023015"/>
    </source>
</evidence>
<dbReference type="InterPro" id="IPR036388">
    <property type="entry name" value="WH-like_DNA-bd_sf"/>
</dbReference>
<dbReference type="Gene3D" id="3.40.190.290">
    <property type="match status" value="1"/>
</dbReference>
<dbReference type="PRINTS" id="PR00039">
    <property type="entry name" value="HTHLYSR"/>
</dbReference>
<dbReference type="CDD" id="cd05466">
    <property type="entry name" value="PBP2_LTTR_substrate"/>
    <property type="match status" value="1"/>
</dbReference>
<dbReference type="Pfam" id="PF00126">
    <property type="entry name" value="HTH_1"/>
    <property type="match status" value="1"/>
</dbReference>
<accession>A0ABZ2M7M2</accession>
<feature type="domain" description="HTH lysR-type" evidence="5">
    <location>
        <begin position="5"/>
        <end position="62"/>
    </location>
</feature>
<dbReference type="Gene3D" id="1.10.10.10">
    <property type="entry name" value="Winged helix-like DNA-binding domain superfamily/Winged helix DNA-binding domain"/>
    <property type="match status" value="1"/>
</dbReference>
<comment type="similarity">
    <text evidence="1">Belongs to the LysR transcriptional regulatory family.</text>
</comment>
<evidence type="ECO:0000259" key="5">
    <source>
        <dbReference type="PROSITE" id="PS50931"/>
    </source>
</evidence>
<keyword evidence="7" id="KW-1185">Reference proteome</keyword>
<dbReference type="PANTHER" id="PTHR30126:SF91">
    <property type="entry name" value="LYSR FAMILY TRANSCRIPTIONAL REGULATOR"/>
    <property type="match status" value="1"/>
</dbReference>
<evidence type="ECO:0000256" key="4">
    <source>
        <dbReference type="ARBA" id="ARBA00023163"/>
    </source>
</evidence>
<evidence type="ECO:0000313" key="6">
    <source>
        <dbReference type="EMBL" id="WXB18504.1"/>
    </source>
</evidence>
<sequence length="314" mass="34421">MLEGVTIEQLRTLRAVAEAGSFSGAARKLGRVQAAVSQSIDRLEAQLELRLFDRSGRVPRLTRHGEAIVAAARKIEGDVDALEELAAHLKRGEETSLSIVVDALFPTASLVPFAKDFAAEHPKVSLVLFTDVLSAVTAHVRERRSAWGIAVEDADARDLERRPIADVRLVSVAAREHPLAKRVGAIDAAGLEDAVQIILGEHRDTADTSDVQGVFSPRTWRVVDQATKHALIASGLGWGHMPEHLVRDDLRAGRLVELLLDAWGSSPLRRSLVLVWRRGAVLGPVARWAQQRLSELCLREIEPEVARRATHHTT</sequence>
<keyword evidence="2" id="KW-0805">Transcription regulation</keyword>
<evidence type="ECO:0000313" key="7">
    <source>
        <dbReference type="Proteomes" id="UP001370348"/>
    </source>
</evidence>
<dbReference type="InterPro" id="IPR005119">
    <property type="entry name" value="LysR_subst-bd"/>
</dbReference>
<dbReference type="InterPro" id="IPR036390">
    <property type="entry name" value="WH_DNA-bd_sf"/>
</dbReference>
<keyword evidence="3" id="KW-0238">DNA-binding</keyword>
<dbReference type="RefSeq" id="WP_394828135.1">
    <property type="nucleotide sequence ID" value="NZ_CP089984.1"/>
</dbReference>